<evidence type="ECO:0000313" key="3">
    <source>
        <dbReference type="Proteomes" id="UP001233172"/>
    </source>
</evidence>
<feature type="region of interest" description="Disordered" evidence="1">
    <location>
        <begin position="1"/>
        <end position="65"/>
    </location>
</feature>
<evidence type="ECO:0000256" key="1">
    <source>
        <dbReference type="SAM" id="MobiDB-lite"/>
    </source>
</evidence>
<reference evidence="2" key="1">
    <citation type="journal article" date="2023" name="PLoS Negl. Trop. Dis.">
        <title>A genome sequence for Biomphalaria pfeifferi, the major vector snail for the human-infecting parasite Schistosoma mansoni.</title>
        <authorList>
            <person name="Bu L."/>
            <person name="Lu L."/>
            <person name="Laidemitt M.R."/>
            <person name="Zhang S.M."/>
            <person name="Mutuku M."/>
            <person name="Mkoji G."/>
            <person name="Steinauer M."/>
            <person name="Loker E.S."/>
        </authorList>
    </citation>
    <scope>NUCLEOTIDE SEQUENCE</scope>
    <source>
        <strain evidence="2">KasaAsao</strain>
    </source>
</reference>
<evidence type="ECO:0000313" key="2">
    <source>
        <dbReference type="EMBL" id="KAK0040076.1"/>
    </source>
</evidence>
<sequence>MPQSSPCQQANPNLKRNNPIQQPATHKNCNHPARKPRHNQNNRAYRDCNNSMRSHKPNRQKQQVPQTISVVTAVPKPSVTNQQIRTDRTAGDPYVVLTLTVAPESTALGLTKTEVISLLPQPVSSPPGIETILVNGRYVRSLFNRGCALSWNRMYYFILSSRYVPIGAVNKPLPVGRKTKQKRGINQPVGSPSRHPNKPSADIDHVRKTRGKLIYRTHEEAPHYGFRDKSQRTHSTWALRHNIPPNYWSAPRGRCNQSYFPRSSRLPHPRDNPPKDRT</sequence>
<feature type="region of interest" description="Disordered" evidence="1">
    <location>
        <begin position="250"/>
        <end position="278"/>
    </location>
</feature>
<reference evidence="2" key="2">
    <citation type="submission" date="2023-04" db="EMBL/GenBank/DDBJ databases">
        <authorList>
            <person name="Bu L."/>
            <person name="Lu L."/>
            <person name="Laidemitt M.R."/>
            <person name="Zhang S.M."/>
            <person name="Mutuku M."/>
            <person name="Mkoji G."/>
            <person name="Steinauer M."/>
            <person name="Loker E.S."/>
        </authorList>
    </citation>
    <scope>NUCLEOTIDE SEQUENCE</scope>
    <source>
        <strain evidence="2">KasaAsao</strain>
        <tissue evidence="2">Whole Snail</tissue>
    </source>
</reference>
<feature type="compositionally biased region" description="Polar residues" evidence="1">
    <location>
        <begin position="41"/>
        <end position="52"/>
    </location>
</feature>
<feature type="compositionally biased region" description="Basic residues" evidence="1">
    <location>
        <begin position="28"/>
        <end position="40"/>
    </location>
</feature>
<dbReference type="Proteomes" id="UP001233172">
    <property type="component" value="Unassembled WGS sequence"/>
</dbReference>
<accession>A0AAD8APJ7</accession>
<feature type="compositionally biased region" description="Basic and acidic residues" evidence="1">
    <location>
        <begin position="268"/>
        <end position="278"/>
    </location>
</feature>
<dbReference type="AlphaFoldDB" id="A0AAD8APJ7"/>
<feature type="region of interest" description="Disordered" evidence="1">
    <location>
        <begin position="173"/>
        <end position="206"/>
    </location>
</feature>
<name>A0AAD8APJ7_BIOPF</name>
<gene>
    <name evidence="2" type="ORF">Bpfe_030492</name>
</gene>
<dbReference type="EMBL" id="JASAOG010000355">
    <property type="protein sequence ID" value="KAK0040076.1"/>
    <property type="molecule type" value="Genomic_DNA"/>
</dbReference>
<protein>
    <submittedName>
        <fullName evidence="2">Uncharacterized protein</fullName>
    </submittedName>
</protein>
<proteinExistence type="predicted"/>
<keyword evidence="3" id="KW-1185">Reference proteome</keyword>
<feature type="compositionally biased region" description="Polar residues" evidence="1">
    <location>
        <begin position="1"/>
        <end position="27"/>
    </location>
</feature>
<comment type="caution">
    <text evidence="2">The sequence shown here is derived from an EMBL/GenBank/DDBJ whole genome shotgun (WGS) entry which is preliminary data.</text>
</comment>
<organism evidence="2 3">
    <name type="scientific">Biomphalaria pfeifferi</name>
    <name type="common">Bloodfluke planorb</name>
    <name type="synonym">Freshwater snail</name>
    <dbReference type="NCBI Taxonomy" id="112525"/>
    <lineage>
        <taxon>Eukaryota</taxon>
        <taxon>Metazoa</taxon>
        <taxon>Spiralia</taxon>
        <taxon>Lophotrochozoa</taxon>
        <taxon>Mollusca</taxon>
        <taxon>Gastropoda</taxon>
        <taxon>Heterobranchia</taxon>
        <taxon>Euthyneura</taxon>
        <taxon>Panpulmonata</taxon>
        <taxon>Hygrophila</taxon>
        <taxon>Lymnaeoidea</taxon>
        <taxon>Planorbidae</taxon>
        <taxon>Biomphalaria</taxon>
    </lineage>
</organism>